<feature type="region of interest" description="Disordered" evidence="1">
    <location>
        <begin position="1"/>
        <end position="20"/>
    </location>
</feature>
<name>A0AAF3EM11_9BILA</name>
<protein>
    <submittedName>
        <fullName evidence="3">Uncharacterized protein</fullName>
    </submittedName>
</protein>
<sequence length="117" mass="13479">MSIESNLETRQLHNDPMSVKTGDIRLEKPQKKISFMENVNETPKDVREELIKSAEPESTTSSRSFSVFGMNFRRETSITIDGETKKQSKKRRATTISTLFMPLDTHRIFAAKMKINK</sequence>
<dbReference type="Proteomes" id="UP000887575">
    <property type="component" value="Unassembled WGS sequence"/>
</dbReference>
<accession>A0AAF3EM11</accession>
<organism evidence="2 3">
    <name type="scientific">Mesorhabditis belari</name>
    <dbReference type="NCBI Taxonomy" id="2138241"/>
    <lineage>
        <taxon>Eukaryota</taxon>
        <taxon>Metazoa</taxon>
        <taxon>Ecdysozoa</taxon>
        <taxon>Nematoda</taxon>
        <taxon>Chromadorea</taxon>
        <taxon>Rhabditida</taxon>
        <taxon>Rhabditina</taxon>
        <taxon>Rhabditomorpha</taxon>
        <taxon>Rhabditoidea</taxon>
        <taxon>Rhabditidae</taxon>
        <taxon>Mesorhabditinae</taxon>
        <taxon>Mesorhabditis</taxon>
    </lineage>
</organism>
<proteinExistence type="predicted"/>
<dbReference type="AlphaFoldDB" id="A0AAF3EM11"/>
<evidence type="ECO:0000313" key="3">
    <source>
        <dbReference type="WBParaSite" id="MBELARI_LOCUS15082"/>
    </source>
</evidence>
<keyword evidence="2" id="KW-1185">Reference proteome</keyword>
<reference evidence="3" key="1">
    <citation type="submission" date="2024-02" db="UniProtKB">
        <authorList>
            <consortium name="WormBaseParasite"/>
        </authorList>
    </citation>
    <scope>IDENTIFICATION</scope>
</reference>
<evidence type="ECO:0000256" key="1">
    <source>
        <dbReference type="SAM" id="MobiDB-lite"/>
    </source>
</evidence>
<evidence type="ECO:0000313" key="2">
    <source>
        <dbReference type="Proteomes" id="UP000887575"/>
    </source>
</evidence>
<dbReference type="WBParaSite" id="MBELARI_LOCUS15082">
    <property type="protein sequence ID" value="MBELARI_LOCUS15082"/>
    <property type="gene ID" value="MBELARI_LOCUS15082"/>
</dbReference>